<dbReference type="WBParaSite" id="SMTH1_98750.1">
    <property type="protein sequence ID" value="SMTH1_98750.1"/>
    <property type="gene ID" value="SMTH1_98750"/>
</dbReference>
<dbReference type="AlphaFoldDB" id="A0AA85C293"/>
<organism evidence="1 2">
    <name type="scientific">Schistosoma mattheei</name>
    <dbReference type="NCBI Taxonomy" id="31246"/>
    <lineage>
        <taxon>Eukaryota</taxon>
        <taxon>Metazoa</taxon>
        <taxon>Spiralia</taxon>
        <taxon>Lophotrochozoa</taxon>
        <taxon>Platyhelminthes</taxon>
        <taxon>Trematoda</taxon>
        <taxon>Digenea</taxon>
        <taxon>Strigeidida</taxon>
        <taxon>Schistosomatoidea</taxon>
        <taxon>Schistosomatidae</taxon>
        <taxon>Schistosoma</taxon>
    </lineage>
</organism>
<accession>A0AA85C293</accession>
<reference evidence="2" key="1">
    <citation type="submission" date="2023-11" db="UniProtKB">
        <authorList>
            <consortium name="WormBaseParasite"/>
        </authorList>
    </citation>
    <scope>IDENTIFICATION</scope>
</reference>
<protein>
    <submittedName>
        <fullName evidence="2">Uncharacterized protein</fullName>
    </submittedName>
</protein>
<evidence type="ECO:0000313" key="1">
    <source>
        <dbReference type="Proteomes" id="UP000050791"/>
    </source>
</evidence>
<sequence>MLASKQCSLKLQTRRINWKYDEKNLEHHSDDTYTPELSHNQIIKHQNVVHVNVSRFHVDITNSVEKNGINYFISAFDILFDKTLGNEPIPRPLDWDELEKINDVESGMAYFRQNEKLLQTTINNIIQNEPKRLKAIQKYIRCKNKQQHEESFSLFLKVPDYSTLKDCFIKQVKILERQKSNSKNEVCKPLKSFPEQDMQALNQLISKKYDILWRWNKALFNYEFASKNYQHTISLLQRIYNDL</sequence>
<name>A0AA85C293_9TREM</name>
<dbReference type="Proteomes" id="UP000050791">
    <property type="component" value="Unassembled WGS sequence"/>
</dbReference>
<evidence type="ECO:0000313" key="2">
    <source>
        <dbReference type="WBParaSite" id="SMTH1_98750.1"/>
    </source>
</evidence>
<proteinExistence type="predicted"/>